<feature type="transmembrane region" description="Helical" evidence="1">
    <location>
        <begin position="586"/>
        <end position="611"/>
    </location>
</feature>
<keyword evidence="1" id="KW-0812">Transmembrane</keyword>
<dbReference type="AlphaFoldDB" id="A0A9X0B2F9"/>
<proteinExistence type="predicted"/>
<organism evidence="2 3">
    <name type="scientific">Penicillium cosmopolitanum</name>
    <dbReference type="NCBI Taxonomy" id="1131564"/>
    <lineage>
        <taxon>Eukaryota</taxon>
        <taxon>Fungi</taxon>
        <taxon>Dikarya</taxon>
        <taxon>Ascomycota</taxon>
        <taxon>Pezizomycotina</taxon>
        <taxon>Eurotiomycetes</taxon>
        <taxon>Eurotiomycetidae</taxon>
        <taxon>Eurotiales</taxon>
        <taxon>Aspergillaceae</taxon>
        <taxon>Penicillium</taxon>
    </lineage>
</organism>
<dbReference type="Proteomes" id="UP001147747">
    <property type="component" value="Unassembled WGS sequence"/>
</dbReference>
<gene>
    <name evidence="2" type="ORF">N7509_008227</name>
</gene>
<dbReference type="GeneID" id="81371844"/>
<keyword evidence="3" id="KW-1185">Reference proteome</keyword>
<comment type="caution">
    <text evidence="2">The sequence shown here is derived from an EMBL/GenBank/DDBJ whole genome shotgun (WGS) entry which is preliminary data.</text>
</comment>
<feature type="transmembrane region" description="Helical" evidence="1">
    <location>
        <begin position="540"/>
        <end position="562"/>
    </location>
</feature>
<evidence type="ECO:0000256" key="1">
    <source>
        <dbReference type="SAM" id="Phobius"/>
    </source>
</evidence>
<protein>
    <submittedName>
        <fullName evidence="2">Uncharacterized protein</fullName>
    </submittedName>
</protein>
<reference evidence="2" key="1">
    <citation type="submission" date="2022-12" db="EMBL/GenBank/DDBJ databases">
        <authorList>
            <person name="Petersen C."/>
        </authorList>
    </citation>
    <scope>NUCLEOTIDE SEQUENCE</scope>
    <source>
        <strain evidence="2">IBT 29677</strain>
    </source>
</reference>
<evidence type="ECO:0000313" key="3">
    <source>
        <dbReference type="Proteomes" id="UP001147747"/>
    </source>
</evidence>
<sequence length="613" mass="69355">MSQTLSGRSASSDLTQLYQPVFQIDNEFLRFEVPCYPWWEDEATTVLWAFKNLEICLVIRYGLFCDENIPRSSLLSRNVTTIDAIFKALIEPGEHHLLESLSHVQRVEEVLRRSGLPPFQPVPWSWIPQAPVHALDPQTIAQAIEAESHFQLSRVAFEDIVRASLGYTASSVEWFLMQHTALYMHLLDFLRMFPDGIPVYLEVEKHLRRKSPFANRAIAQCLAAVQPDLAPDLFEKPMSSFKFVAGPIQRLFQDRPESLTNMLKICNLFAVRFRHQYISTSKVPWDKEFDISYSFFEDCLGSSSPPDLARTLIALDKRNFAHLTRSSIIAHDGITKRLLANWEELARSVWECCSAIPELTFGLRECAQNLLQRRNYHSSTAILHGLHKHSISTTQAPGINSPAGKIIVLDPLVPPDMIFLYDATQNYASYLQYYGYHPGIPFLLPHLRDPRLTTFFLVTTWLAVASLSSIIAHCASLLLDRATHDLASGSGCILDIEFKHLMNKVFGGALAVAILSALLSIFGTALLFQPRLLSKDSQARAFYGCIQLLLIFPLVCIEGYLASQVPGFQSSFKFFTSQDHTPYYEIMYYGAMSKAIFGTLVAIFYLVYAFACH</sequence>
<accession>A0A9X0B2F9</accession>
<reference evidence="2" key="2">
    <citation type="journal article" date="2023" name="IMA Fungus">
        <title>Comparative genomic study of the Penicillium genus elucidates a diverse pangenome and 15 lateral gene transfer events.</title>
        <authorList>
            <person name="Petersen C."/>
            <person name="Sorensen T."/>
            <person name="Nielsen M.R."/>
            <person name="Sondergaard T.E."/>
            <person name="Sorensen J.L."/>
            <person name="Fitzpatrick D.A."/>
            <person name="Frisvad J.C."/>
            <person name="Nielsen K.L."/>
        </authorList>
    </citation>
    <scope>NUCLEOTIDE SEQUENCE</scope>
    <source>
        <strain evidence="2">IBT 29677</strain>
    </source>
</reference>
<keyword evidence="1" id="KW-1133">Transmembrane helix</keyword>
<evidence type="ECO:0000313" key="2">
    <source>
        <dbReference type="EMBL" id="KAJ5385686.1"/>
    </source>
</evidence>
<feature type="transmembrane region" description="Helical" evidence="1">
    <location>
        <begin position="505"/>
        <end position="528"/>
    </location>
</feature>
<dbReference type="RefSeq" id="XP_056483484.1">
    <property type="nucleotide sequence ID" value="XM_056632864.1"/>
</dbReference>
<name>A0A9X0B2F9_9EURO</name>
<keyword evidence="1" id="KW-0472">Membrane</keyword>
<dbReference type="EMBL" id="JAPZBU010000009">
    <property type="protein sequence ID" value="KAJ5385686.1"/>
    <property type="molecule type" value="Genomic_DNA"/>
</dbReference>
<dbReference type="OrthoDB" id="4312812at2759"/>